<accession>A0A6N7KY56</accession>
<dbReference type="Pfam" id="PF08541">
    <property type="entry name" value="ACP_syn_III_C"/>
    <property type="match status" value="1"/>
</dbReference>
<evidence type="ECO:0000259" key="5">
    <source>
        <dbReference type="Pfam" id="PF08545"/>
    </source>
</evidence>
<keyword evidence="2" id="KW-0808">Transferase</keyword>
<evidence type="ECO:0000256" key="3">
    <source>
        <dbReference type="ARBA" id="ARBA00023315"/>
    </source>
</evidence>
<dbReference type="GO" id="GO:0004315">
    <property type="term" value="F:3-oxoacyl-[acyl-carrier-protein] synthase activity"/>
    <property type="evidence" value="ECO:0007669"/>
    <property type="project" value="InterPro"/>
</dbReference>
<dbReference type="SUPFAM" id="SSF53901">
    <property type="entry name" value="Thiolase-like"/>
    <property type="match status" value="2"/>
</dbReference>
<dbReference type="EMBL" id="WBOF01000001">
    <property type="protein sequence ID" value="MQS14904.1"/>
    <property type="molecule type" value="Genomic_DNA"/>
</dbReference>
<dbReference type="Pfam" id="PF08545">
    <property type="entry name" value="ACP_syn_III"/>
    <property type="match status" value="1"/>
</dbReference>
<dbReference type="GO" id="GO:0044550">
    <property type="term" value="P:secondary metabolite biosynthetic process"/>
    <property type="evidence" value="ECO:0007669"/>
    <property type="project" value="TreeGrafter"/>
</dbReference>
<evidence type="ECO:0000313" key="7">
    <source>
        <dbReference type="Proteomes" id="UP000450000"/>
    </source>
</evidence>
<proteinExistence type="predicted"/>
<dbReference type="InterPro" id="IPR013751">
    <property type="entry name" value="ACP_syn_III_N"/>
</dbReference>
<evidence type="ECO:0000313" key="6">
    <source>
        <dbReference type="EMBL" id="MQS14904.1"/>
    </source>
</evidence>
<dbReference type="AlphaFoldDB" id="A0A6N7KY56"/>
<dbReference type="Gene3D" id="3.40.47.10">
    <property type="match status" value="2"/>
</dbReference>
<dbReference type="Proteomes" id="UP000450000">
    <property type="component" value="Unassembled WGS sequence"/>
</dbReference>
<keyword evidence="1" id="KW-0963">Cytoplasm</keyword>
<dbReference type="RefSeq" id="WP_153464138.1">
    <property type="nucleotide sequence ID" value="NZ_WBOF01000001.1"/>
</dbReference>
<dbReference type="PANTHER" id="PTHR34069:SF2">
    <property type="entry name" value="BETA-KETOACYL-[ACYL-CARRIER-PROTEIN] SYNTHASE III"/>
    <property type="match status" value="1"/>
</dbReference>
<protein>
    <submittedName>
        <fullName evidence="6">3-oxoacyl-ACP synthase III family protein</fullName>
    </submittedName>
</protein>
<name>A0A6N7KY56_9ACTN</name>
<feature type="domain" description="Beta-ketoacyl-[acyl-carrier-protein] synthase III C-terminal" evidence="4">
    <location>
        <begin position="250"/>
        <end position="323"/>
    </location>
</feature>
<sequence>MERTTAYLAGIGTALPGEAVDNIALGRALGVSAEWIDVFVGTSHRYFGRDLSTGEVRRTLTDLCAEAGRNALAAAGLEPADIEFLVLATATPDTLLPTTASEVADLLGLDQLPAYQIQAGCSGALQAVELGQALLAAGARAGLVIGGDVTHRHLDLRVDATGIPGEELVNYVLFGDGAGAAVLTAEPVAEAVAVRGVLHRLVGRGRPAGQRIDWYGVTDRDSERPMLREDYKAIEEGVPTLAGEILWELLDRLGWRPEDVDYLLPPQLSGRMTERIVQQLALDGPREVSCVARTGNTGNALPFLQLEQLMEQMEEGERALVLAVESSKWIKTGLGLERVGGVE</sequence>
<gene>
    <name evidence="6" type="ORF">F7Q99_22230</name>
</gene>
<feature type="domain" description="Beta-ketoacyl-[acyl-carrier-protein] synthase III N-terminal" evidence="5">
    <location>
        <begin position="116"/>
        <end position="186"/>
    </location>
</feature>
<dbReference type="GO" id="GO:0006633">
    <property type="term" value="P:fatty acid biosynthetic process"/>
    <property type="evidence" value="ECO:0007669"/>
    <property type="project" value="InterPro"/>
</dbReference>
<organism evidence="6 7">
    <name type="scientific">Streptomyces kaniharaensis</name>
    <dbReference type="NCBI Taxonomy" id="212423"/>
    <lineage>
        <taxon>Bacteria</taxon>
        <taxon>Bacillati</taxon>
        <taxon>Actinomycetota</taxon>
        <taxon>Actinomycetes</taxon>
        <taxon>Kitasatosporales</taxon>
        <taxon>Streptomycetaceae</taxon>
        <taxon>Streptomyces</taxon>
    </lineage>
</organism>
<dbReference type="InterPro" id="IPR016039">
    <property type="entry name" value="Thiolase-like"/>
</dbReference>
<evidence type="ECO:0000256" key="2">
    <source>
        <dbReference type="ARBA" id="ARBA00022679"/>
    </source>
</evidence>
<evidence type="ECO:0000259" key="4">
    <source>
        <dbReference type="Pfam" id="PF08541"/>
    </source>
</evidence>
<reference evidence="6 7" key="1">
    <citation type="submission" date="2019-09" db="EMBL/GenBank/DDBJ databases">
        <title>Genome Sequences of Streptomyces kaniharaensis ATCC 21070.</title>
        <authorList>
            <person name="Zhu W."/>
            <person name="De Crecy-Lagard V."/>
            <person name="Richards N.G."/>
        </authorList>
    </citation>
    <scope>NUCLEOTIDE SEQUENCE [LARGE SCALE GENOMIC DNA]</scope>
    <source>
        <strain evidence="6 7">SF-557</strain>
    </source>
</reference>
<comment type="caution">
    <text evidence="6">The sequence shown here is derived from an EMBL/GenBank/DDBJ whole genome shotgun (WGS) entry which is preliminary data.</text>
</comment>
<evidence type="ECO:0000256" key="1">
    <source>
        <dbReference type="ARBA" id="ARBA00022490"/>
    </source>
</evidence>
<keyword evidence="3" id="KW-0012">Acyltransferase</keyword>
<dbReference type="InterPro" id="IPR013747">
    <property type="entry name" value="ACP_syn_III_C"/>
</dbReference>
<dbReference type="PANTHER" id="PTHR34069">
    <property type="entry name" value="3-OXOACYL-[ACYL-CARRIER-PROTEIN] SYNTHASE 3"/>
    <property type="match status" value="1"/>
</dbReference>
<keyword evidence="7" id="KW-1185">Reference proteome</keyword>
<dbReference type="OrthoDB" id="2514738at2"/>